<dbReference type="AlphaFoldDB" id="A0AAW9MVM5"/>
<dbReference type="Pfam" id="PF00588">
    <property type="entry name" value="SpoU_methylase"/>
    <property type="match status" value="1"/>
</dbReference>
<gene>
    <name evidence="9" type="ORF">VLK81_09265</name>
</gene>
<reference evidence="9 10" key="1">
    <citation type="submission" date="2024-01" db="EMBL/GenBank/DDBJ databases">
        <title>Complete genome sequence of Citroniella saccharovorans strain M6.X9, isolated from human fecal sample.</title>
        <authorList>
            <person name="Cheng G."/>
            <person name="Westerholm M."/>
            <person name="Schnurer A."/>
        </authorList>
    </citation>
    <scope>NUCLEOTIDE SEQUENCE [LARGE SCALE GENOMIC DNA]</scope>
    <source>
        <strain evidence="9 10">DSM 29873</strain>
    </source>
</reference>
<keyword evidence="1 6" id="KW-0963">Cytoplasm</keyword>
<dbReference type="EC" id="2.1.1.207" evidence="6"/>
<keyword evidence="3 6" id="KW-0808">Transferase</keyword>
<dbReference type="GO" id="GO:0003723">
    <property type="term" value="F:RNA binding"/>
    <property type="evidence" value="ECO:0007669"/>
    <property type="project" value="InterPro"/>
</dbReference>
<dbReference type="HAMAP" id="MF_01885">
    <property type="entry name" value="tRNA_methyltr_TrmL"/>
    <property type="match status" value="1"/>
</dbReference>
<evidence type="ECO:0000313" key="9">
    <source>
        <dbReference type="EMBL" id="MEB3430171.1"/>
    </source>
</evidence>
<dbReference type="Proteomes" id="UP001357733">
    <property type="component" value="Unassembled WGS sequence"/>
</dbReference>
<feature type="domain" description="tRNA/rRNA methyltransferase SpoU type" evidence="8">
    <location>
        <begin position="2"/>
        <end position="144"/>
    </location>
</feature>
<dbReference type="RefSeq" id="WP_324620360.1">
    <property type="nucleotide sequence ID" value="NZ_JAYKOT010000003.1"/>
</dbReference>
<name>A0AAW9MVM5_9FIRM</name>
<evidence type="ECO:0000256" key="5">
    <source>
        <dbReference type="ARBA" id="ARBA00022694"/>
    </source>
</evidence>
<evidence type="ECO:0000256" key="4">
    <source>
        <dbReference type="ARBA" id="ARBA00022691"/>
    </source>
</evidence>
<dbReference type="EMBL" id="JAYKOT010000003">
    <property type="protein sequence ID" value="MEB3430171.1"/>
    <property type="molecule type" value="Genomic_DNA"/>
</dbReference>
<evidence type="ECO:0000256" key="1">
    <source>
        <dbReference type="ARBA" id="ARBA00022490"/>
    </source>
</evidence>
<evidence type="ECO:0000256" key="2">
    <source>
        <dbReference type="ARBA" id="ARBA00022603"/>
    </source>
</evidence>
<dbReference type="InterPro" id="IPR029028">
    <property type="entry name" value="Alpha/beta_knot_MTases"/>
</dbReference>
<keyword evidence="2 6" id="KW-0489">Methyltransferase</keyword>
<dbReference type="GO" id="GO:0005737">
    <property type="term" value="C:cytoplasm"/>
    <property type="evidence" value="ECO:0007669"/>
    <property type="project" value="UniProtKB-SubCell"/>
</dbReference>
<keyword evidence="4 6" id="KW-0949">S-adenosyl-L-methionine</keyword>
<accession>A0AAW9MVM5</accession>
<dbReference type="InterPro" id="IPR029026">
    <property type="entry name" value="tRNA_m1G_MTases_N"/>
</dbReference>
<dbReference type="GO" id="GO:0008757">
    <property type="term" value="F:S-adenosylmethionine-dependent methyltransferase activity"/>
    <property type="evidence" value="ECO:0007669"/>
    <property type="project" value="UniProtKB-UniRule"/>
</dbReference>
<dbReference type="InterPro" id="IPR001537">
    <property type="entry name" value="SpoU_MeTrfase"/>
</dbReference>
<dbReference type="PANTHER" id="PTHR42971">
    <property type="entry name" value="TRNA (CYTIDINE(34)-2'-O)-METHYLTRANSFERASE"/>
    <property type="match status" value="1"/>
</dbReference>
<comment type="caution">
    <text evidence="6">Lacks conserved residue(s) required for the propagation of feature annotation.</text>
</comment>
<comment type="caution">
    <text evidence="9">The sequence shown here is derived from an EMBL/GenBank/DDBJ whole genome shotgun (WGS) entry which is preliminary data.</text>
</comment>
<comment type="catalytic activity">
    <reaction evidence="6">
        <text>cytidine(34) in tRNA + S-adenosyl-L-methionine = 2'-O-methylcytidine(34) in tRNA + S-adenosyl-L-homocysteine + H(+)</text>
        <dbReference type="Rhea" id="RHEA:43084"/>
        <dbReference type="Rhea" id="RHEA-COMP:10331"/>
        <dbReference type="Rhea" id="RHEA-COMP:10332"/>
        <dbReference type="ChEBI" id="CHEBI:15378"/>
        <dbReference type="ChEBI" id="CHEBI:57856"/>
        <dbReference type="ChEBI" id="CHEBI:59789"/>
        <dbReference type="ChEBI" id="CHEBI:74495"/>
        <dbReference type="ChEBI" id="CHEBI:82748"/>
        <dbReference type="EC" id="2.1.1.207"/>
    </reaction>
</comment>
<proteinExistence type="inferred from homology"/>
<keyword evidence="5 6" id="KW-0819">tRNA processing</keyword>
<sequence>MLNIVLYEPEIALNTGNIGRSAVLSGSRLHLIRPFSFRLDDKLIKKAGMDYWKNVDLVVHDSYDDFLKYKKDGRLFFASTKSSKYYTEVDFKDGDYIMFGPESRGIPESILFDDNSPGVNIKIPMIETSLRSLNLANSVNIILFEALRQLNFPHMK</sequence>
<dbReference type="GO" id="GO:0008175">
    <property type="term" value="F:tRNA methyltransferase activity"/>
    <property type="evidence" value="ECO:0007669"/>
    <property type="project" value="UniProtKB-UniRule"/>
</dbReference>
<comment type="catalytic activity">
    <reaction evidence="6">
        <text>5-carboxymethylaminomethyluridine(34) in tRNA(Leu) + S-adenosyl-L-methionine = 5-carboxymethylaminomethyl-2'-O-methyluridine(34) in tRNA(Leu) + S-adenosyl-L-homocysteine + H(+)</text>
        <dbReference type="Rhea" id="RHEA:43088"/>
        <dbReference type="Rhea" id="RHEA-COMP:10333"/>
        <dbReference type="Rhea" id="RHEA-COMP:10334"/>
        <dbReference type="ChEBI" id="CHEBI:15378"/>
        <dbReference type="ChEBI" id="CHEBI:57856"/>
        <dbReference type="ChEBI" id="CHEBI:59789"/>
        <dbReference type="ChEBI" id="CHEBI:74508"/>
        <dbReference type="ChEBI" id="CHEBI:74511"/>
        <dbReference type="EC" id="2.1.1.207"/>
    </reaction>
</comment>
<evidence type="ECO:0000256" key="3">
    <source>
        <dbReference type="ARBA" id="ARBA00022679"/>
    </source>
</evidence>
<feature type="binding site" evidence="6 7">
    <location>
        <position position="100"/>
    </location>
    <ligand>
        <name>S-adenosyl-L-methionine</name>
        <dbReference type="ChEBI" id="CHEBI:59789"/>
    </ligand>
</feature>
<evidence type="ECO:0000259" key="8">
    <source>
        <dbReference type="Pfam" id="PF00588"/>
    </source>
</evidence>
<dbReference type="CDD" id="cd18094">
    <property type="entry name" value="SpoU-like_TrmL"/>
    <property type="match status" value="1"/>
</dbReference>
<dbReference type="GO" id="GO:0042802">
    <property type="term" value="F:identical protein binding"/>
    <property type="evidence" value="ECO:0007669"/>
    <property type="project" value="UniProtKB-ARBA"/>
</dbReference>
<dbReference type="SUPFAM" id="SSF75217">
    <property type="entry name" value="alpha/beta knot"/>
    <property type="match status" value="1"/>
</dbReference>
<dbReference type="PANTHER" id="PTHR42971:SF1">
    <property type="entry name" value="TRNA (CYTIDINE(34)-2'-O)-METHYLTRANSFERASE"/>
    <property type="match status" value="1"/>
</dbReference>
<dbReference type="InterPro" id="IPR016914">
    <property type="entry name" value="TrmL"/>
</dbReference>
<protein>
    <recommendedName>
        <fullName evidence="6">Putative tRNA (cytidine(34)-2'-O)-methyltransferase</fullName>
        <ecNumber evidence="6">2.1.1.207</ecNumber>
    </recommendedName>
    <alternativeName>
        <fullName evidence="6">tRNA (cytidine/uridine-2'-O-)-methyltransferase</fullName>
    </alternativeName>
</protein>
<dbReference type="PIRSF" id="PIRSF029256">
    <property type="entry name" value="SpoU_TrmH_prd"/>
    <property type="match status" value="1"/>
</dbReference>
<evidence type="ECO:0000256" key="7">
    <source>
        <dbReference type="PIRSR" id="PIRSR029256-1"/>
    </source>
</evidence>
<dbReference type="GO" id="GO:0002130">
    <property type="term" value="P:wobble position ribose methylation"/>
    <property type="evidence" value="ECO:0007669"/>
    <property type="project" value="TreeGrafter"/>
</dbReference>
<feature type="binding site" evidence="6 7">
    <location>
        <position position="123"/>
    </location>
    <ligand>
        <name>S-adenosyl-L-methionine</name>
        <dbReference type="ChEBI" id="CHEBI:59789"/>
    </ligand>
</feature>
<dbReference type="FunFam" id="3.40.1280.10:FF:000002">
    <property type="entry name" value="Peptidylprolyl isomerase"/>
    <property type="match status" value="1"/>
</dbReference>
<dbReference type="Gene3D" id="3.40.1280.10">
    <property type="match status" value="1"/>
</dbReference>
<comment type="subcellular location">
    <subcellularLocation>
        <location evidence="6">Cytoplasm</location>
    </subcellularLocation>
</comment>
<keyword evidence="10" id="KW-1185">Reference proteome</keyword>
<feature type="binding site" evidence="6 7">
    <location>
        <position position="132"/>
    </location>
    <ligand>
        <name>S-adenosyl-L-methionine</name>
        <dbReference type="ChEBI" id="CHEBI:59789"/>
    </ligand>
</feature>
<evidence type="ECO:0000313" key="10">
    <source>
        <dbReference type="Proteomes" id="UP001357733"/>
    </source>
</evidence>
<comment type="function">
    <text evidence="6">Could methylate the ribose at the nucleotide 34 wobble position in tRNA.</text>
</comment>
<evidence type="ECO:0000256" key="6">
    <source>
        <dbReference type="HAMAP-Rule" id="MF_01885"/>
    </source>
</evidence>
<organism evidence="9 10">
    <name type="scientific">Citroniella saccharovorans</name>
    <dbReference type="NCBI Taxonomy" id="2053367"/>
    <lineage>
        <taxon>Bacteria</taxon>
        <taxon>Bacillati</taxon>
        <taxon>Bacillota</taxon>
        <taxon>Tissierellia</taxon>
        <taxon>Tissierellales</taxon>
        <taxon>Peptoniphilaceae</taxon>
        <taxon>Citroniella</taxon>
    </lineage>
</organism>
<comment type="similarity">
    <text evidence="6">Belongs to the class IV-like SAM-binding methyltransferase superfamily. RNA methyltransferase TrmH family. TrmL subfamily.</text>
</comment>